<dbReference type="PANTHER" id="PTHR30126:SF2">
    <property type="entry name" value="HTH-TYPE TRANSCRIPTIONAL REGULATOR YJIE"/>
    <property type="match status" value="1"/>
</dbReference>
<gene>
    <name evidence="6" type="ORF">K8W01_08950</name>
</gene>
<dbReference type="PROSITE" id="PS50931">
    <property type="entry name" value="HTH_LYSR"/>
    <property type="match status" value="1"/>
</dbReference>
<sequence length="314" mass="33994">MDTSWLEDFLTLAECANFSRAAEQRHMTQPAFSRRIRALEEWVGTALFSRDTHQIALTPAGDCFRPAADEMLRRLRFAREEALETAGDTALTLRFAATHALSLTFFPAWLRTLESAGIAGPISLVADHMQACEALMLRGGAHFLLCHHHPRAATPLEDKGFVSHPLGMDRLVPVSAPDDGGNPLHRLPGTPEAPLPFLTYSPASGMGRILTAAHTAAHLADATFGHLRPVFTSHAASVLKTLALSGRGIAWAPLCLAADDLAAGRLVRAGDARWDVEIEIRLIRPRARQSRSAEAFWTHLQAQSEGVGAPSSPA</sequence>
<comment type="caution">
    <text evidence="6">The sequence shown here is derived from an EMBL/GenBank/DDBJ whole genome shotgun (WGS) entry which is preliminary data.</text>
</comment>
<dbReference type="Proteomes" id="UP000742631">
    <property type="component" value="Unassembled WGS sequence"/>
</dbReference>
<name>A0A921E1Z7_9HYPH</name>
<dbReference type="FunFam" id="1.10.10.10:FF:000001">
    <property type="entry name" value="LysR family transcriptional regulator"/>
    <property type="match status" value="1"/>
</dbReference>
<dbReference type="PANTHER" id="PTHR30126">
    <property type="entry name" value="HTH-TYPE TRANSCRIPTIONAL REGULATOR"/>
    <property type="match status" value="1"/>
</dbReference>
<evidence type="ECO:0000313" key="6">
    <source>
        <dbReference type="EMBL" id="HJE23771.1"/>
    </source>
</evidence>
<dbReference type="SUPFAM" id="SSF46785">
    <property type="entry name" value="Winged helix' DNA-binding domain"/>
    <property type="match status" value="1"/>
</dbReference>
<dbReference type="Gene3D" id="1.10.10.10">
    <property type="entry name" value="Winged helix-like DNA-binding domain superfamily/Winged helix DNA-binding domain"/>
    <property type="match status" value="1"/>
</dbReference>
<dbReference type="InterPro" id="IPR036390">
    <property type="entry name" value="WH_DNA-bd_sf"/>
</dbReference>
<dbReference type="PRINTS" id="PR00039">
    <property type="entry name" value="HTHLYSR"/>
</dbReference>
<dbReference type="AlphaFoldDB" id="A0A921E1Z7"/>
<evidence type="ECO:0000256" key="1">
    <source>
        <dbReference type="ARBA" id="ARBA00009437"/>
    </source>
</evidence>
<dbReference type="Pfam" id="PF03466">
    <property type="entry name" value="LysR_substrate"/>
    <property type="match status" value="1"/>
</dbReference>
<dbReference type="InterPro" id="IPR036388">
    <property type="entry name" value="WH-like_DNA-bd_sf"/>
</dbReference>
<evidence type="ECO:0000256" key="2">
    <source>
        <dbReference type="ARBA" id="ARBA00023015"/>
    </source>
</evidence>
<dbReference type="Pfam" id="PF00126">
    <property type="entry name" value="HTH_1"/>
    <property type="match status" value="1"/>
</dbReference>
<comment type="similarity">
    <text evidence="1">Belongs to the LysR transcriptional regulatory family.</text>
</comment>
<keyword evidence="2" id="KW-0805">Transcription regulation</keyword>
<dbReference type="GO" id="GO:0000976">
    <property type="term" value="F:transcription cis-regulatory region binding"/>
    <property type="evidence" value="ECO:0007669"/>
    <property type="project" value="TreeGrafter"/>
</dbReference>
<reference evidence="6" key="2">
    <citation type="submission" date="2021-09" db="EMBL/GenBank/DDBJ databases">
        <authorList>
            <person name="Gilroy R."/>
        </authorList>
    </citation>
    <scope>NUCLEOTIDE SEQUENCE</scope>
    <source>
        <strain evidence="6">316</strain>
    </source>
</reference>
<dbReference type="SUPFAM" id="SSF53850">
    <property type="entry name" value="Periplasmic binding protein-like II"/>
    <property type="match status" value="1"/>
</dbReference>
<accession>A0A921E1Z7</accession>
<dbReference type="GO" id="GO:0003700">
    <property type="term" value="F:DNA-binding transcription factor activity"/>
    <property type="evidence" value="ECO:0007669"/>
    <property type="project" value="InterPro"/>
</dbReference>
<dbReference type="InterPro" id="IPR000847">
    <property type="entry name" value="LysR_HTH_N"/>
</dbReference>
<organism evidence="6 7">
    <name type="scientific">Methylorubrum populi</name>
    <dbReference type="NCBI Taxonomy" id="223967"/>
    <lineage>
        <taxon>Bacteria</taxon>
        <taxon>Pseudomonadati</taxon>
        <taxon>Pseudomonadota</taxon>
        <taxon>Alphaproteobacteria</taxon>
        <taxon>Hyphomicrobiales</taxon>
        <taxon>Methylobacteriaceae</taxon>
        <taxon>Methylorubrum</taxon>
    </lineage>
</organism>
<evidence type="ECO:0000259" key="5">
    <source>
        <dbReference type="PROSITE" id="PS50931"/>
    </source>
</evidence>
<dbReference type="EMBL" id="DYYG01000029">
    <property type="protein sequence ID" value="HJE23771.1"/>
    <property type="molecule type" value="Genomic_DNA"/>
</dbReference>
<evidence type="ECO:0000256" key="3">
    <source>
        <dbReference type="ARBA" id="ARBA00023125"/>
    </source>
</evidence>
<evidence type="ECO:0000313" key="7">
    <source>
        <dbReference type="Proteomes" id="UP000742631"/>
    </source>
</evidence>
<dbReference type="InterPro" id="IPR005119">
    <property type="entry name" value="LysR_subst-bd"/>
</dbReference>
<reference evidence="6" key="1">
    <citation type="journal article" date="2021" name="PeerJ">
        <title>Extensive microbial diversity within the chicken gut microbiome revealed by metagenomics and culture.</title>
        <authorList>
            <person name="Gilroy R."/>
            <person name="Ravi A."/>
            <person name="Getino M."/>
            <person name="Pursley I."/>
            <person name="Horton D.L."/>
            <person name="Alikhan N.F."/>
            <person name="Baker D."/>
            <person name="Gharbi K."/>
            <person name="Hall N."/>
            <person name="Watson M."/>
            <person name="Adriaenssens E.M."/>
            <person name="Foster-Nyarko E."/>
            <person name="Jarju S."/>
            <person name="Secka A."/>
            <person name="Antonio M."/>
            <person name="Oren A."/>
            <person name="Chaudhuri R.R."/>
            <person name="La Ragione R."/>
            <person name="Hildebrand F."/>
            <person name="Pallen M.J."/>
        </authorList>
    </citation>
    <scope>NUCLEOTIDE SEQUENCE</scope>
    <source>
        <strain evidence="6">316</strain>
    </source>
</reference>
<keyword evidence="4" id="KW-0804">Transcription</keyword>
<keyword evidence="3" id="KW-0238">DNA-binding</keyword>
<evidence type="ECO:0000256" key="4">
    <source>
        <dbReference type="ARBA" id="ARBA00023163"/>
    </source>
</evidence>
<protein>
    <submittedName>
        <fullName evidence="6">LysR family transcriptional regulator</fullName>
    </submittedName>
</protein>
<feature type="domain" description="HTH lysR-type" evidence="5">
    <location>
        <begin position="1"/>
        <end position="58"/>
    </location>
</feature>
<proteinExistence type="inferred from homology"/>
<dbReference type="Gene3D" id="3.40.190.10">
    <property type="entry name" value="Periplasmic binding protein-like II"/>
    <property type="match status" value="2"/>
</dbReference>